<dbReference type="Pfam" id="PF11391">
    <property type="entry name" value="DUF2798"/>
    <property type="match status" value="1"/>
</dbReference>
<evidence type="ECO:0000313" key="3">
    <source>
        <dbReference type="Proteomes" id="UP000229366"/>
    </source>
</evidence>
<dbReference type="Proteomes" id="UP000229366">
    <property type="component" value="Unassembled WGS sequence"/>
</dbReference>
<protein>
    <submittedName>
        <fullName evidence="2">Uncharacterized protein DUF2798</fullName>
    </submittedName>
</protein>
<keyword evidence="1" id="KW-0472">Membrane</keyword>
<dbReference type="RefSeq" id="WP_100379892.1">
    <property type="nucleotide sequence ID" value="NZ_PGTX01000003.1"/>
</dbReference>
<comment type="caution">
    <text evidence="2">The sequence shown here is derived from an EMBL/GenBank/DDBJ whole genome shotgun (WGS) entry which is preliminary data.</text>
</comment>
<dbReference type="EMBL" id="PGTX01000003">
    <property type="protein sequence ID" value="PJI79490.1"/>
    <property type="molecule type" value="Genomic_DNA"/>
</dbReference>
<gene>
    <name evidence="2" type="ORF">B0G85_1597</name>
</gene>
<dbReference type="OrthoDB" id="6007993at2"/>
<keyword evidence="1" id="KW-1133">Transmembrane helix</keyword>
<keyword evidence="3" id="KW-1185">Reference proteome</keyword>
<feature type="transmembrane region" description="Helical" evidence="1">
    <location>
        <begin position="7"/>
        <end position="30"/>
    </location>
</feature>
<accession>A0A2M8VQR3</accession>
<evidence type="ECO:0000313" key="2">
    <source>
        <dbReference type="EMBL" id="PJI79490.1"/>
    </source>
</evidence>
<sequence>MPNIPNLIFALIMGALMSFTITLVTTFVRVGSAENFLWVWLEVWVFAYPVAIIGILAFRSFASKLTARIVEKLTH</sequence>
<dbReference type="InterPro" id="IPR021529">
    <property type="entry name" value="DUF2798"/>
</dbReference>
<name>A0A2M8VQR3_9BURK</name>
<dbReference type="AlphaFoldDB" id="A0A2M8VQR3"/>
<evidence type="ECO:0000256" key="1">
    <source>
        <dbReference type="SAM" id="Phobius"/>
    </source>
</evidence>
<keyword evidence="1" id="KW-0812">Transmembrane</keyword>
<reference evidence="2 3" key="1">
    <citation type="submission" date="2017-11" db="EMBL/GenBank/DDBJ databases">
        <title>Genomic Encyclopedia of Type Strains, Phase III (KMG-III): the genomes of soil and plant-associated and newly described type strains.</title>
        <authorList>
            <person name="Whitman W."/>
        </authorList>
    </citation>
    <scope>NUCLEOTIDE SEQUENCE [LARGE SCALE GENOMIC DNA]</scope>
    <source>
        <strain evidence="2 3">UB-Domo-W1</strain>
    </source>
</reference>
<organism evidence="2 3">
    <name type="scientific">Polynucleobacter brandtiae</name>
    <dbReference type="NCBI Taxonomy" id="1938816"/>
    <lineage>
        <taxon>Bacteria</taxon>
        <taxon>Pseudomonadati</taxon>
        <taxon>Pseudomonadota</taxon>
        <taxon>Betaproteobacteria</taxon>
        <taxon>Burkholderiales</taxon>
        <taxon>Burkholderiaceae</taxon>
        <taxon>Polynucleobacter</taxon>
    </lineage>
</organism>
<proteinExistence type="predicted"/>
<feature type="transmembrane region" description="Helical" evidence="1">
    <location>
        <begin position="36"/>
        <end position="58"/>
    </location>
</feature>